<dbReference type="SUPFAM" id="SSF55073">
    <property type="entry name" value="Nucleotide cyclase"/>
    <property type="match status" value="1"/>
</dbReference>
<dbReference type="Gene3D" id="3.30.450.40">
    <property type="match status" value="1"/>
</dbReference>
<dbReference type="CDD" id="cd01948">
    <property type="entry name" value="EAL"/>
    <property type="match status" value="1"/>
</dbReference>
<dbReference type="SMART" id="SM00052">
    <property type="entry name" value="EAL"/>
    <property type="match status" value="1"/>
</dbReference>
<dbReference type="PANTHER" id="PTHR33121">
    <property type="entry name" value="CYCLIC DI-GMP PHOSPHODIESTERASE PDEF"/>
    <property type="match status" value="1"/>
</dbReference>
<protein>
    <submittedName>
        <fullName evidence="2">Sensor domain-containing phosphodiesterase</fullName>
    </submittedName>
</protein>
<dbReference type="Gene3D" id="3.30.70.270">
    <property type="match status" value="1"/>
</dbReference>
<dbReference type="Gene3D" id="3.20.20.450">
    <property type="entry name" value="EAL domain"/>
    <property type="match status" value="1"/>
</dbReference>
<evidence type="ECO:0000259" key="1">
    <source>
        <dbReference type="PROSITE" id="PS50883"/>
    </source>
</evidence>
<dbReference type="Proteomes" id="UP000695802">
    <property type="component" value="Unassembled WGS sequence"/>
</dbReference>
<dbReference type="SMART" id="SM00267">
    <property type="entry name" value="GGDEF"/>
    <property type="match status" value="1"/>
</dbReference>
<dbReference type="Pfam" id="PF01590">
    <property type="entry name" value="GAF"/>
    <property type="match status" value="1"/>
</dbReference>
<feature type="domain" description="EAL" evidence="1">
    <location>
        <begin position="338"/>
        <end position="592"/>
    </location>
</feature>
<dbReference type="InterPro" id="IPR029016">
    <property type="entry name" value="GAF-like_dom_sf"/>
</dbReference>
<dbReference type="PANTHER" id="PTHR33121:SF19">
    <property type="entry name" value="CYCLIC DI-GMP PHOSPHODIESTERASE PA2567"/>
    <property type="match status" value="1"/>
</dbReference>
<accession>A0ABS3B840</accession>
<reference evidence="2 3" key="1">
    <citation type="submission" date="2021-02" db="EMBL/GenBank/DDBJ databases">
        <title>Taxonomically Unique Crown Gall-Associated Xanthomonas Stains Have Deficiency in Virulence Repertories.</title>
        <authorList>
            <person name="Mafakheri H."/>
            <person name="Taghavi S.M."/>
            <person name="Dimkic I."/>
            <person name="Nemanja K."/>
            <person name="Osdaghi E."/>
        </authorList>
    </citation>
    <scope>NUCLEOTIDE SEQUENCE [LARGE SCALE GENOMIC DNA]</scope>
    <source>
        <strain evidence="2 3">FX4</strain>
    </source>
</reference>
<name>A0ABS3B840_9XANT</name>
<dbReference type="InterPro" id="IPR043128">
    <property type="entry name" value="Rev_trsase/Diguanyl_cyclase"/>
</dbReference>
<dbReference type="InterPro" id="IPR000160">
    <property type="entry name" value="GGDEF_dom"/>
</dbReference>
<dbReference type="PROSITE" id="PS50883">
    <property type="entry name" value="EAL"/>
    <property type="match status" value="1"/>
</dbReference>
<keyword evidence="3" id="KW-1185">Reference proteome</keyword>
<dbReference type="InterPro" id="IPR035919">
    <property type="entry name" value="EAL_sf"/>
</dbReference>
<dbReference type="RefSeq" id="WP_179564266.1">
    <property type="nucleotide sequence ID" value="NZ_JAFIWB010000031.1"/>
</dbReference>
<comment type="caution">
    <text evidence="2">The sequence shown here is derived from an EMBL/GenBank/DDBJ whole genome shotgun (WGS) entry which is preliminary data.</text>
</comment>
<organism evidence="2 3">
    <name type="scientific">Xanthomonas bonasiae</name>
    <dbReference type="NCBI Taxonomy" id="2810351"/>
    <lineage>
        <taxon>Bacteria</taxon>
        <taxon>Pseudomonadati</taxon>
        <taxon>Pseudomonadota</taxon>
        <taxon>Gammaproteobacteria</taxon>
        <taxon>Lysobacterales</taxon>
        <taxon>Lysobacteraceae</taxon>
        <taxon>Xanthomonas</taxon>
    </lineage>
</organism>
<dbReference type="Pfam" id="PF00990">
    <property type="entry name" value="GGDEF"/>
    <property type="match status" value="1"/>
</dbReference>
<dbReference type="SMART" id="SM00065">
    <property type="entry name" value="GAF"/>
    <property type="match status" value="1"/>
</dbReference>
<gene>
    <name evidence="2" type="ORF">JR064_20285</name>
</gene>
<evidence type="ECO:0000313" key="3">
    <source>
        <dbReference type="Proteomes" id="UP000695802"/>
    </source>
</evidence>
<proteinExistence type="predicted"/>
<dbReference type="InterPro" id="IPR001633">
    <property type="entry name" value="EAL_dom"/>
</dbReference>
<dbReference type="InterPro" id="IPR003018">
    <property type="entry name" value="GAF"/>
</dbReference>
<sequence>MRPSSHPLPPDESTRLATLRQLCLLDTPADRVFDLITQLASRTLRTPIALVSLIDEQRQWFKSRVGLDAPQTPRSQAFCAHAIHSPELLVVADARQDPRFRDNPLVTGPPFIRFYAGAPLMLADGTGLGTLCVIDSEPRSEFDADARRTLQELRDLLLLRIETLRNTGYVDALTGLPNRSRFNEDLTMWLSLQSADQHDTGVAIDVCGTEYFRDMVKALGWEYAEGYLLAARDRLLQALDGLPAYRIDTTSFAFVVKGNDPAQLAQRCERVCGAFAEAIEHQGIPHAATPSLGAVSLDGVLSANHTLRSLTTAVDMARQRGLPWSLYERSHDASQRNAFRILAALPEALSAREQLSLHYQPRVSLRSGDCVGVEALLRWEHPLLGTVAPNDFIPLAEKTALMSRVTAWVLRAGIAQAALWQQQGHRFSVSLNVSAVDLEQADFIATLRELLTRHALEPGRIEIEFTESAMIRHPERVAEQLQEISALGVKIAIDDFGSGYSNLSYLKRIPANALKIDQSFIRSLPGSRKDCMIVPSMIRLGHDFGQQVVAEGIETEQIYDMLREWGCDEGQGYWIARPMPAAALEAWLATPWRDQAHG</sequence>
<dbReference type="InterPro" id="IPR029787">
    <property type="entry name" value="Nucleotide_cyclase"/>
</dbReference>
<dbReference type="EMBL" id="JAFIWB010000031">
    <property type="protein sequence ID" value="MBN6104508.1"/>
    <property type="molecule type" value="Genomic_DNA"/>
</dbReference>
<dbReference type="Pfam" id="PF00563">
    <property type="entry name" value="EAL"/>
    <property type="match status" value="1"/>
</dbReference>
<dbReference type="InterPro" id="IPR050706">
    <property type="entry name" value="Cyclic-di-GMP_PDE-like"/>
</dbReference>
<dbReference type="SUPFAM" id="SSF141868">
    <property type="entry name" value="EAL domain-like"/>
    <property type="match status" value="1"/>
</dbReference>
<evidence type="ECO:0000313" key="2">
    <source>
        <dbReference type="EMBL" id="MBN6104508.1"/>
    </source>
</evidence>
<dbReference type="SUPFAM" id="SSF55781">
    <property type="entry name" value="GAF domain-like"/>
    <property type="match status" value="1"/>
</dbReference>